<sequence>MTCAKYRSMVLATVALIGLPALAQETQEQSPPDPQTAALLERIEQLEAELADLRGEVLQSAETASKAEATAQDAVDRIAEVQDQTSPGPAYAVSPGMPDTKWHLAGYADVGFVGGDTSGPDSFVSGKFNPSFHFQYKDFLLFEGEFEYATTGDGETESELEYSQIDLVLNDHAVLVVGKYLSPIGQFQERLHPSWINKVQGAPAGFGHDGVQPASDTGVQLRGSIPAGVTRLTYALAVGNGPRTTSEGGVELMGMGSDDNSNKSIGGRIGFFPMPALEVGGSYLTARVDGIMNPDMPVPSGSGLPLDARFQLWGVDAAYTKGPLAARFEYLKSERGKLFTATDEEPDGVLLPDLEMEAWYGQVSYRLSGFSDSEIIHRLEPVVRYGEFSISGHPELEEENAQNRLNAGLNYWLAPTIVAKAGLEWRDYTVPGVPDETLIQFQLGYGF</sequence>
<dbReference type="SUPFAM" id="SSF56935">
    <property type="entry name" value="Porins"/>
    <property type="match status" value="1"/>
</dbReference>
<evidence type="ECO:0000313" key="4">
    <source>
        <dbReference type="Proteomes" id="UP000024816"/>
    </source>
</evidence>
<evidence type="ECO:0000256" key="1">
    <source>
        <dbReference type="SAM" id="Coils"/>
    </source>
</evidence>
<dbReference type="Pfam" id="PF07396">
    <property type="entry name" value="Porin_O_P"/>
    <property type="match status" value="1"/>
</dbReference>
<gene>
    <name evidence="3" type="ORF">HJA_03616</name>
</gene>
<feature type="coiled-coil region" evidence="1">
    <location>
        <begin position="36"/>
        <end position="84"/>
    </location>
</feature>
<evidence type="ECO:0000256" key="2">
    <source>
        <dbReference type="SAM" id="SignalP"/>
    </source>
</evidence>
<organism evidence="3 4">
    <name type="scientific">Hyphomonas jannaschiana VP2</name>
    <dbReference type="NCBI Taxonomy" id="1280952"/>
    <lineage>
        <taxon>Bacteria</taxon>
        <taxon>Pseudomonadati</taxon>
        <taxon>Pseudomonadota</taxon>
        <taxon>Alphaproteobacteria</taxon>
        <taxon>Hyphomonadales</taxon>
        <taxon>Hyphomonadaceae</taxon>
        <taxon>Hyphomonas</taxon>
    </lineage>
</organism>
<dbReference type="RefSeq" id="WP_051597318.1">
    <property type="nucleotide sequence ID" value="NZ_ARYJ01000002.1"/>
</dbReference>
<evidence type="ECO:0000313" key="3">
    <source>
        <dbReference type="EMBL" id="KCZ90284.1"/>
    </source>
</evidence>
<dbReference type="Proteomes" id="UP000024816">
    <property type="component" value="Unassembled WGS sequence"/>
</dbReference>
<dbReference type="AlphaFoldDB" id="A0A059FI12"/>
<reference evidence="3 4" key="1">
    <citation type="journal article" date="2014" name="Antonie Van Leeuwenhoek">
        <title>Hyphomonas beringensis sp. nov. and Hyphomonas chukchiensis sp. nov., isolated from surface seawater of the Bering Sea and Chukchi Sea.</title>
        <authorList>
            <person name="Li C."/>
            <person name="Lai Q."/>
            <person name="Li G."/>
            <person name="Dong C."/>
            <person name="Wang J."/>
            <person name="Liao Y."/>
            <person name="Shao Z."/>
        </authorList>
    </citation>
    <scope>NUCLEOTIDE SEQUENCE [LARGE SCALE GENOMIC DNA]</scope>
    <source>
        <strain evidence="3 4">VP2</strain>
    </source>
</reference>
<dbReference type="Gene3D" id="2.40.160.10">
    <property type="entry name" value="Porin"/>
    <property type="match status" value="1"/>
</dbReference>
<dbReference type="InterPro" id="IPR023614">
    <property type="entry name" value="Porin_dom_sf"/>
</dbReference>
<dbReference type="EMBL" id="ARYJ01000002">
    <property type="protein sequence ID" value="KCZ90284.1"/>
    <property type="molecule type" value="Genomic_DNA"/>
</dbReference>
<protein>
    <submittedName>
        <fullName evidence="3">Phosphate-selective porin O and P</fullName>
    </submittedName>
</protein>
<accession>A0A059FI12</accession>
<proteinExistence type="predicted"/>
<dbReference type="PATRIC" id="fig|1280952.3.peg.721"/>
<keyword evidence="4" id="KW-1185">Reference proteome</keyword>
<feature type="chain" id="PRO_5001578107" evidence="2">
    <location>
        <begin position="24"/>
        <end position="447"/>
    </location>
</feature>
<name>A0A059FI12_9PROT</name>
<dbReference type="OrthoDB" id="106501at2"/>
<comment type="caution">
    <text evidence="3">The sequence shown here is derived from an EMBL/GenBank/DDBJ whole genome shotgun (WGS) entry which is preliminary data.</text>
</comment>
<dbReference type="STRING" id="1280952.HJA_03616"/>
<keyword evidence="2" id="KW-0732">Signal</keyword>
<keyword evidence="1" id="KW-0175">Coiled coil</keyword>
<dbReference type="InterPro" id="IPR010870">
    <property type="entry name" value="Porin_O/P"/>
</dbReference>
<dbReference type="eggNOG" id="COG2960">
    <property type="taxonomic scope" value="Bacteria"/>
</dbReference>
<feature type="signal peptide" evidence="2">
    <location>
        <begin position="1"/>
        <end position="23"/>
    </location>
</feature>